<dbReference type="InParanoid" id="A7TQA4"/>
<dbReference type="InterPro" id="IPR021713">
    <property type="entry name" value="Folliculin"/>
</dbReference>
<dbReference type="GO" id="GO:0005774">
    <property type="term" value="C:vacuolar membrane"/>
    <property type="evidence" value="ECO:0007669"/>
    <property type="project" value="EnsemblFungi"/>
</dbReference>
<dbReference type="GO" id="GO:1990877">
    <property type="term" value="C:FNIP-folliculin RagC/D GAP"/>
    <property type="evidence" value="ECO:0007669"/>
    <property type="project" value="EnsemblFungi"/>
</dbReference>
<evidence type="ECO:0000313" key="3">
    <source>
        <dbReference type="Proteomes" id="UP000000267"/>
    </source>
</evidence>
<dbReference type="EMBL" id="DS480455">
    <property type="protein sequence ID" value="EDO15558.1"/>
    <property type="molecule type" value="Genomic_DNA"/>
</dbReference>
<dbReference type="STRING" id="436907.A7TQA4"/>
<protein>
    <recommendedName>
        <fullName evidence="1">UDENN FLCN/SMCR8-type domain-containing protein</fullName>
    </recommendedName>
</protein>
<dbReference type="PANTHER" id="PTHR31441:SF2">
    <property type="entry name" value="FOLLICULIN"/>
    <property type="match status" value="1"/>
</dbReference>
<sequence length="177" mass="20919">MRSNIGETSYVSTQYSSIRYQLLTLIIRKVFSEETMVYDGSPLVFYDDIRGLNLVMGFKLYDEHARGNERRYCLTFTIDSDDHQSSMKLLANNWNFIKCGFEKFIAYIRQTYESENEKREISNRDNDNLTPLVGTYLRANKVKISRNLVELIKDDMLFLRLHRWNAYLLNGILNNND</sequence>
<keyword evidence="3" id="KW-1185">Reference proteome</keyword>
<dbReference type="PANTHER" id="PTHR31441">
    <property type="entry name" value="FOLLICULIN FAMILY MEMBER"/>
    <property type="match status" value="1"/>
</dbReference>
<dbReference type="OrthoDB" id="5599713at2759"/>
<dbReference type="GO" id="GO:0005829">
    <property type="term" value="C:cytosol"/>
    <property type="evidence" value="ECO:0007669"/>
    <property type="project" value="TreeGrafter"/>
</dbReference>
<dbReference type="InterPro" id="IPR037520">
    <property type="entry name" value="Folliculin/SMCR8_longin"/>
</dbReference>
<dbReference type="PROSITE" id="PS51834">
    <property type="entry name" value="DENN_FLCN_SMCR8"/>
    <property type="match status" value="1"/>
</dbReference>
<name>A7TQA4_VANPO</name>
<organism evidence="3">
    <name type="scientific">Vanderwaltozyma polyspora (strain ATCC 22028 / DSM 70294 / BCRC 21397 / CBS 2163 / NBRC 10782 / NRRL Y-8283 / UCD 57-17)</name>
    <name type="common">Kluyveromyces polysporus</name>
    <dbReference type="NCBI Taxonomy" id="436907"/>
    <lineage>
        <taxon>Eukaryota</taxon>
        <taxon>Fungi</taxon>
        <taxon>Dikarya</taxon>
        <taxon>Ascomycota</taxon>
        <taxon>Saccharomycotina</taxon>
        <taxon>Saccharomycetes</taxon>
        <taxon>Saccharomycetales</taxon>
        <taxon>Saccharomycetaceae</taxon>
        <taxon>Vanderwaltozyma</taxon>
    </lineage>
</organism>
<dbReference type="GO" id="GO:0071230">
    <property type="term" value="P:cellular response to amino acid stimulus"/>
    <property type="evidence" value="ECO:0007669"/>
    <property type="project" value="EnsemblFungi"/>
</dbReference>
<dbReference type="Proteomes" id="UP000000267">
    <property type="component" value="Unassembled WGS sequence"/>
</dbReference>
<dbReference type="FunCoup" id="A7TQA4">
    <property type="interactions" value="17"/>
</dbReference>
<dbReference type="KEGG" id="vpo:Kpol_1042p17"/>
<dbReference type="GO" id="GO:0005096">
    <property type="term" value="F:GTPase activator activity"/>
    <property type="evidence" value="ECO:0007669"/>
    <property type="project" value="EnsemblFungi"/>
</dbReference>
<dbReference type="PhylomeDB" id="A7TQA4"/>
<dbReference type="HOGENOM" id="CLU_035854_1_0_1"/>
<reference evidence="2 3" key="1">
    <citation type="journal article" date="2007" name="Proc. Natl. Acad. Sci. U.S.A.">
        <title>Independent sorting-out of thousands of duplicated gene pairs in two yeast species descended from a whole-genome duplication.</title>
        <authorList>
            <person name="Scannell D.R."/>
            <person name="Frank A.C."/>
            <person name="Conant G.C."/>
            <person name="Byrne K.P."/>
            <person name="Woolfit M."/>
            <person name="Wolfe K.H."/>
        </authorList>
    </citation>
    <scope>NUCLEOTIDE SEQUENCE [LARGE SCALE GENOMIC DNA]</scope>
    <source>
        <strain evidence="3">ATCC 22028 / DSM 70294 / BCRC 21397 / CBS 2163 / NBRC 10782 / NRRL Y-8283 / UCD 57-17</strain>
    </source>
</reference>
<accession>A7TQA4</accession>
<proteinExistence type="predicted"/>
<gene>
    <name evidence="2" type="ORF">Kpol_1042p17</name>
</gene>
<dbReference type="RefSeq" id="XP_001643416.1">
    <property type="nucleotide sequence ID" value="XM_001643366.1"/>
</dbReference>
<dbReference type="OMA" id="KDICARG"/>
<dbReference type="InterPro" id="IPR037521">
    <property type="entry name" value="FLCN/SMCR8_DENN"/>
</dbReference>
<dbReference type="AlphaFoldDB" id="A7TQA4"/>
<feature type="domain" description="UDENN FLCN/SMCR8-type" evidence="1">
    <location>
        <begin position="1"/>
        <end position="177"/>
    </location>
</feature>
<dbReference type="eggNOG" id="KOG3715">
    <property type="taxonomic scope" value="Eukaryota"/>
</dbReference>
<dbReference type="GO" id="GO:1904263">
    <property type="term" value="P:positive regulation of TORC1 signaling"/>
    <property type="evidence" value="ECO:0007669"/>
    <property type="project" value="EnsemblFungi"/>
</dbReference>
<dbReference type="GeneID" id="5543641"/>
<evidence type="ECO:0000313" key="2">
    <source>
        <dbReference type="EMBL" id="EDO15558.1"/>
    </source>
</evidence>
<evidence type="ECO:0000259" key="1">
    <source>
        <dbReference type="PROSITE" id="PS51834"/>
    </source>
</evidence>
<dbReference type="Pfam" id="PF11704">
    <property type="entry name" value="Folliculin"/>
    <property type="match status" value="1"/>
</dbReference>